<evidence type="ECO:0000313" key="5">
    <source>
        <dbReference type="Proteomes" id="UP000191691"/>
    </source>
</evidence>
<dbReference type="Proteomes" id="UP000191691">
    <property type="component" value="Unassembled WGS sequence"/>
</dbReference>
<comment type="caution">
    <text evidence="4">The sequence shown here is derived from an EMBL/GenBank/DDBJ whole genome shotgun (WGS) entry which is preliminary data.</text>
</comment>
<feature type="compositionally biased region" description="Basic and acidic residues" evidence="2">
    <location>
        <begin position="288"/>
        <end position="301"/>
    </location>
</feature>
<feature type="domain" description="AMP-activated protein kinase glycogen-binding" evidence="3">
    <location>
        <begin position="23"/>
        <end position="98"/>
    </location>
</feature>
<feature type="compositionally biased region" description="Low complexity" evidence="2">
    <location>
        <begin position="446"/>
        <end position="462"/>
    </location>
</feature>
<dbReference type="GO" id="GO:0007165">
    <property type="term" value="P:signal transduction"/>
    <property type="evidence" value="ECO:0007669"/>
    <property type="project" value="TreeGrafter"/>
</dbReference>
<dbReference type="PANTHER" id="PTHR10343:SF81">
    <property type="entry name" value="CRUCIFORM DNA-RECOGNIZING PROTEIN 1-RELATED"/>
    <property type="match status" value="1"/>
</dbReference>
<feature type="region of interest" description="Disordered" evidence="2">
    <location>
        <begin position="280"/>
        <end position="513"/>
    </location>
</feature>
<sequence length="513" mass="53355">MGTFTFQWDLSLYFLKSSYNAETAICRPHKASEVFVTGTFDDWGKTVKLDQVDDIFVKEVTISPVQKVHYKFVVDGIWTTDPNVREEDDGNNNINNVLLPEEIKSDFAPMSGVTPDSTTAALAANVPKEPNGDLPGSFPETPGQESEQTFSVDPIPASGGYGNPVSLNPGEKVPHHSTLHNNTVDSNVTLDKESYEKGQTLPLGAGTQNTDTNPGAFAFTIPPVTNNMIPESSLPIGGPAQRAATSATEPTYTGGPAQQAAMADPGYYIQSAGPNSTTAALAAGVPLESKDKQTNGDKPVEEVPQVVKDSMSEAHKDPEAAANQEAVDEKHAIEEELHKKIPVAKSAGAPAPTVTAATQAVAPHVTAGSGVDSADVSPLSTPPAGRNVAAATPSSALKNTESSGPTVTTGPKATPTAETSTPETTGATTAEPRGPTVTTGVASAQTPTTSTSNPPGPTVTTGAESMETPATSTAKPAEQSAKQSQSTEGASTIDRKKKHRLSGFFGRLKEKLK</sequence>
<name>A0A1V6Z5B1_PENNA</name>
<feature type="compositionally biased region" description="Polar residues" evidence="2">
    <location>
        <begin position="468"/>
        <end position="490"/>
    </location>
</feature>
<reference evidence="5" key="1">
    <citation type="journal article" date="2017" name="Nat. Microbiol.">
        <title>Global analysis of biosynthetic gene clusters reveals vast potential of secondary metabolite production in Penicillium species.</title>
        <authorList>
            <person name="Nielsen J.C."/>
            <person name="Grijseels S."/>
            <person name="Prigent S."/>
            <person name="Ji B."/>
            <person name="Dainat J."/>
            <person name="Nielsen K.F."/>
            <person name="Frisvad J.C."/>
            <person name="Workman M."/>
            <person name="Nielsen J."/>
        </authorList>
    </citation>
    <scope>NUCLEOTIDE SEQUENCE [LARGE SCALE GENOMIC DNA]</scope>
    <source>
        <strain evidence="5">IBT 13039</strain>
    </source>
</reference>
<protein>
    <recommendedName>
        <fullName evidence="3">AMP-activated protein kinase glycogen-binding domain-containing protein</fullName>
    </recommendedName>
</protein>
<feature type="region of interest" description="Disordered" evidence="2">
    <location>
        <begin position="127"/>
        <end position="149"/>
    </location>
</feature>
<dbReference type="InterPro" id="IPR014756">
    <property type="entry name" value="Ig_E-set"/>
</dbReference>
<dbReference type="GO" id="GO:0019901">
    <property type="term" value="F:protein kinase binding"/>
    <property type="evidence" value="ECO:0007669"/>
    <property type="project" value="TreeGrafter"/>
</dbReference>
<dbReference type="AlphaFoldDB" id="A0A1V6Z5B1"/>
<dbReference type="GO" id="GO:0005737">
    <property type="term" value="C:cytoplasm"/>
    <property type="evidence" value="ECO:0007669"/>
    <property type="project" value="TreeGrafter"/>
</dbReference>
<keyword evidence="5" id="KW-1185">Reference proteome</keyword>
<accession>A0A1V6Z5B1</accession>
<dbReference type="EMBL" id="MOOB01000003">
    <property type="protein sequence ID" value="OQE94886.1"/>
    <property type="molecule type" value="Genomic_DNA"/>
</dbReference>
<evidence type="ECO:0000256" key="2">
    <source>
        <dbReference type="SAM" id="MobiDB-lite"/>
    </source>
</evidence>
<feature type="compositionally biased region" description="Basic and acidic residues" evidence="2">
    <location>
        <begin position="327"/>
        <end position="339"/>
    </location>
</feature>
<evidence type="ECO:0000259" key="3">
    <source>
        <dbReference type="Pfam" id="PF16561"/>
    </source>
</evidence>
<dbReference type="Pfam" id="PF16561">
    <property type="entry name" value="AMPK1_CBM"/>
    <property type="match status" value="1"/>
</dbReference>
<dbReference type="STRING" id="60175.A0A1V6Z5B1"/>
<gene>
    <name evidence="4" type="ORF">PENNAL_c0003G11118</name>
</gene>
<evidence type="ECO:0000256" key="1">
    <source>
        <dbReference type="ARBA" id="ARBA00038216"/>
    </source>
</evidence>
<dbReference type="OMA" id="TFDNWTK"/>
<dbReference type="Gene3D" id="2.60.40.10">
    <property type="entry name" value="Immunoglobulins"/>
    <property type="match status" value="1"/>
</dbReference>
<comment type="similarity">
    <text evidence="1">Belongs to the CRP1/MDG1 family.</text>
</comment>
<dbReference type="PANTHER" id="PTHR10343">
    <property type="entry name" value="5'-AMP-ACTIVATED PROTEIN KINASE , BETA SUBUNIT"/>
    <property type="match status" value="1"/>
</dbReference>
<feature type="compositionally biased region" description="Low complexity" evidence="2">
    <location>
        <begin position="413"/>
        <end position="436"/>
    </location>
</feature>
<dbReference type="GO" id="GO:0031588">
    <property type="term" value="C:nucleotide-activated protein kinase complex"/>
    <property type="evidence" value="ECO:0007669"/>
    <property type="project" value="TreeGrafter"/>
</dbReference>
<feature type="compositionally biased region" description="Low complexity" evidence="2">
    <location>
        <begin position="347"/>
        <end position="367"/>
    </location>
</feature>
<dbReference type="InterPro" id="IPR032640">
    <property type="entry name" value="AMPK1_CBM"/>
</dbReference>
<dbReference type="InterPro" id="IPR013783">
    <property type="entry name" value="Ig-like_fold"/>
</dbReference>
<dbReference type="SUPFAM" id="SSF81296">
    <property type="entry name" value="E set domains"/>
    <property type="match status" value="1"/>
</dbReference>
<proteinExistence type="inferred from homology"/>
<organism evidence="4 5">
    <name type="scientific">Penicillium nalgiovense</name>
    <dbReference type="NCBI Taxonomy" id="60175"/>
    <lineage>
        <taxon>Eukaryota</taxon>
        <taxon>Fungi</taxon>
        <taxon>Dikarya</taxon>
        <taxon>Ascomycota</taxon>
        <taxon>Pezizomycotina</taxon>
        <taxon>Eurotiomycetes</taxon>
        <taxon>Eurotiomycetidae</taxon>
        <taxon>Eurotiales</taxon>
        <taxon>Aspergillaceae</taxon>
        <taxon>Penicillium</taxon>
    </lineage>
</organism>
<evidence type="ECO:0000313" key="4">
    <source>
        <dbReference type="EMBL" id="OQE94886.1"/>
    </source>
</evidence>
<feature type="compositionally biased region" description="Basic and acidic residues" evidence="2">
    <location>
        <begin position="310"/>
        <end position="319"/>
    </location>
</feature>
<dbReference type="CDD" id="cd02859">
    <property type="entry name" value="E_set_AMPKbeta_like_N"/>
    <property type="match status" value="1"/>
</dbReference>
<dbReference type="InterPro" id="IPR050827">
    <property type="entry name" value="CRP1_MDG1_kinase"/>
</dbReference>
<dbReference type="GO" id="GO:0005634">
    <property type="term" value="C:nucleus"/>
    <property type="evidence" value="ECO:0007669"/>
    <property type="project" value="TreeGrafter"/>
</dbReference>
<feature type="compositionally biased region" description="Polar residues" evidence="2">
    <location>
        <begin position="392"/>
        <end position="411"/>
    </location>
</feature>